<keyword evidence="9" id="KW-1185">Reference proteome</keyword>
<dbReference type="GO" id="GO:0046872">
    <property type="term" value="F:metal ion binding"/>
    <property type="evidence" value="ECO:0007669"/>
    <property type="project" value="UniProtKB-KW"/>
</dbReference>
<dbReference type="InterPro" id="IPR003819">
    <property type="entry name" value="TauD/TfdA-like"/>
</dbReference>
<evidence type="ECO:0000256" key="6">
    <source>
        <dbReference type="ARBA" id="ARBA00023004"/>
    </source>
</evidence>
<dbReference type="RefSeq" id="WP_207846138.1">
    <property type="nucleotide sequence ID" value="NZ_JAFVMH010000004.1"/>
</dbReference>
<evidence type="ECO:0000256" key="4">
    <source>
        <dbReference type="ARBA" id="ARBA00022964"/>
    </source>
</evidence>
<keyword evidence="5" id="KW-0560">Oxidoreductase</keyword>
<evidence type="ECO:0000256" key="2">
    <source>
        <dbReference type="ARBA" id="ARBA00008654"/>
    </source>
</evidence>
<keyword evidence="4 8" id="KW-0223">Dioxygenase</keyword>
<evidence type="ECO:0000256" key="5">
    <source>
        <dbReference type="ARBA" id="ARBA00023002"/>
    </source>
</evidence>
<dbReference type="GO" id="GO:0016706">
    <property type="term" value="F:2-oxoglutarate-dependent dioxygenase activity"/>
    <property type="evidence" value="ECO:0007669"/>
    <property type="project" value="UniProtKB-ARBA"/>
</dbReference>
<comment type="caution">
    <text evidence="8">The sequence shown here is derived from an EMBL/GenBank/DDBJ whole genome shotgun (WGS) entry which is preliminary data.</text>
</comment>
<keyword evidence="3" id="KW-0479">Metal-binding</keyword>
<evidence type="ECO:0000313" key="9">
    <source>
        <dbReference type="Proteomes" id="UP000664073"/>
    </source>
</evidence>
<comment type="cofactor">
    <cofactor evidence="1">
        <name>Fe(2+)</name>
        <dbReference type="ChEBI" id="CHEBI:29033"/>
    </cofactor>
</comment>
<dbReference type="Gene3D" id="3.60.130.10">
    <property type="entry name" value="Clavaminate synthase-like"/>
    <property type="match status" value="1"/>
</dbReference>
<dbReference type="CDD" id="cd00250">
    <property type="entry name" value="CAS_like"/>
    <property type="match status" value="1"/>
</dbReference>
<evidence type="ECO:0000259" key="7">
    <source>
        <dbReference type="Pfam" id="PF02668"/>
    </source>
</evidence>
<sequence length="376" mass="42591">MLAHSPSLTLHENGLEIGRGDNAPAYFNYYWLRDNCATSFDPETRERVFDIFAQAAPPTPLEATLDSGELRIVWAGDRHVSTYPLAWLGRHAQAKPRPDPAIMPRKLWYADHYPHIPRFALSALQADRATRKAWVHTLLSEGIALLTDMPDTDQALEDAAFLIGVPRPTFFGLYFDVNLHAKPDNLAYTAKALELHTDVPSEDLPPGVQFLHCRANSAEGGESLFVDGAAVAAELRRTHPEDFALLCETLVPFYDEHDTYDMRARQRVIELDEQGDISGVTISQHMADVFDMDQHFLDRFYPAFCRFGRLLQDPRFLMRFRLNAGECIVFDNHRIVHGRAAFKAGSGARHLRGTYTDRGELRSAWRVLSDEGRFQP</sequence>
<organism evidence="8 9">
    <name type="scientific">Acetobacter garciniae</name>
    <dbReference type="NCBI Taxonomy" id="2817435"/>
    <lineage>
        <taxon>Bacteria</taxon>
        <taxon>Pseudomonadati</taxon>
        <taxon>Pseudomonadota</taxon>
        <taxon>Alphaproteobacteria</taxon>
        <taxon>Acetobacterales</taxon>
        <taxon>Acetobacteraceae</taxon>
        <taxon>Acetobacter</taxon>
    </lineage>
</organism>
<dbReference type="SUPFAM" id="SSF51197">
    <property type="entry name" value="Clavaminate synthase-like"/>
    <property type="match status" value="1"/>
</dbReference>
<dbReference type="PANTHER" id="PTHR10696">
    <property type="entry name" value="GAMMA-BUTYROBETAINE HYDROXYLASE-RELATED"/>
    <property type="match status" value="1"/>
</dbReference>
<reference evidence="8" key="1">
    <citation type="submission" date="2021-03" db="EMBL/GenBank/DDBJ databases">
        <title>The complete genome sequence of Acetobacter sp. TBRC 12339.</title>
        <authorList>
            <person name="Charoenyingcharoen P."/>
            <person name="Yukphan P."/>
        </authorList>
    </citation>
    <scope>NUCLEOTIDE SEQUENCE</scope>
    <source>
        <strain evidence="8">TBRC 12339</strain>
    </source>
</reference>
<gene>
    <name evidence="8" type="ORF">J2D77_10000</name>
</gene>
<dbReference type="Proteomes" id="UP000664073">
    <property type="component" value="Unassembled WGS sequence"/>
</dbReference>
<dbReference type="InterPro" id="IPR050411">
    <property type="entry name" value="AlphaKG_dependent_hydroxylases"/>
</dbReference>
<dbReference type="Pfam" id="PF02668">
    <property type="entry name" value="TauD"/>
    <property type="match status" value="1"/>
</dbReference>
<keyword evidence="6" id="KW-0408">Iron</keyword>
<dbReference type="GO" id="GO:0045329">
    <property type="term" value="P:carnitine biosynthetic process"/>
    <property type="evidence" value="ECO:0007669"/>
    <property type="project" value="TreeGrafter"/>
</dbReference>
<dbReference type="InterPro" id="IPR042098">
    <property type="entry name" value="TauD-like_sf"/>
</dbReference>
<dbReference type="AlphaFoldDB" id="A0A939KRM8"/>
<comment type="similarity">
    <text evidence="2">Belongs to the gamma-BBH/TMLD family.</text>
</comment>
<accession>A0A939KRM8</accession>
<evidence type="ECO:0000256" key="1">
    <source>
        <dbReference type="ARBA" id="ARBA00001954"/>
    </source>
</evidence>
<dbReference type="Gene3D" id="3.30.2020.30">
    <property type="match status" value="1"/>
</dbReference>
<name>A0A939KRM8_9PROT</name>
<dbReference type="PANTHER" id="PTHR10696:SF25">
    <property type="entry name" value="OXIDOREDUCTASE AIM17-RELATED"/>
    <property type="match status" value="1"/>
</dbReference>
<dbReference type="InterPro" id="IPR038492">
    <property type="entry name" value="GBBH-like_N_sf"/>
</dbReference>
<feature type="domain" description="TauD/TfdA-like" evidence="7">
    <location>
        <begin position="118"/>
        <end position="355"/>
    </location>
</feature>
<dbReference type="EMBL" id="JAFVMH010000004">
    <property type="protein sequence ID" value="MBO1325481.1"/>
    <property type="molecule type" value="Genomic_DNA"/>
</dbReference>
<evidence type="ECO:0000256" key="3">
    <source>
        <dbReference type="ARBA" id="ARBA00022723"/>
    </source>
</evidence>
<proteinExistence type="inferred from homology"/>
<protein>
    <submittedName>
        <fullName evidence="8">TauD/TfdA family dioxygenase</fullName>
    </submittedName>
</protein>
<evidence type="ECO:0000313" key="8">
    <source>
        <dbReference type="EMBL" id="MBO1325481.1"/>
    </source>
</evidence>